<evidence type="ECO:0000256" key="1">
    <source>
        <dbReference type="SAM" id="Coils"/>
    </source>
</evidence>
<organism evidence="2 3">
    <name type="scientific">Clitoria ternatea</name>
    <name type="common">Butterfly pea</name>
    <dbReference type="NCBI Taxonomy" id="43366"/>
    <lineage>
        <taxon>Eukaryota</taxon>
        <taxon>Viridiplantae</taxon>
        <taxon>Streptophyta</taxon>
        <taxon>Embryophyta</taxon>
        <taxon>Tracheophyta</taxon>
        <taxon>Spermatophyta</taxon>
        <taxon>Magnoliopsida</taxon>
        <taxon>eudicotyledons</taxon>
        <taxon>Gunneridae</taxon>
        <taxon>Pentapetalae</taxon>
        <taxon>rosids</taxon>
        <taxon>fabids</taxon>
        <taxon>Fabales</taxon>
        <taxon>Fabaceae</taxon>
        <taxon>Papilionoideae</taxon>
        <taxon>50 kb inversion clade</taxon>
        <taxon>NPAAA clade</taxon>
        <taxon>indigoferoid/millettioid clade</taxon>
        <taxon>Phaseoleae</taxon>
        <taxon>Clitoria</taxon>
    </lineage>
</organism>
<feature type="coiled-coil region" evidence="1">
    <location>
        <begin position="19"/>
        <end position="46"/>
    </location>
</feature>
<keyword evidence="3" id="KW-1185">Reference proteome</keyword>
<dbReference type="Proteomes" id="UP001359559">
    <property type="component" value="Unassembled WGS sequence"/>
</dbReference>
<evidence type="ECO:0000313" key="3">
    <source>
        <dbReference type="Proteomes" id="UP001359559"/>
    </source>
</evidence>
<protein>
    <submittedName>
        <fullName evidence="2">Uncharacterized protein</fullName>
    </submittedName>
</protein>
<comment type="caution">
    <text evidence="2">The sequence shown here is derived from an EMBL/GenBank/DDBJ whole genome shotgun (WGS) entry which is preliminary data.</text>
</comment>
<accession>A0AAN9JPH0</accession>
<gene>
    <name evidence="2" type="ORF">RJT34_12455</name>
</gene>
<keyword evidence="1" id="KW-0175">Coiled coil</keyword>
<sequence length="203" mass="22835">MVLLGLTCWKLMLCQRGRLEARGEEVKQLRQVVEDKEEKIREMEVGMIEKNSEKEWELMGTKLLVEQMKEETTRRDEADLEENDVKTLVGKQSGKGIVKLEGNITLPESKQDHRNGMTLKVDIKGDGRVVDIKGDGRVVVLNTQNLPLVGEVGLGADLVRLDGKAIVLLDFPVILLCRLLTLSGVVVGFRLLELMAEGFWRLL</sequence>
<dbReference type="PANTHER" id="PTHR37226:SF4">
    <property type="entry name" value="GOLGIN FAMILY A PROTEIN"/>
    <property type="match status" value="1"/>
</dbReference>
<dbReference type="PANTHER" id="PTHR37226">
    <property type="entry name" value="GOLGIN FAMILY A PROTEIN"/>
    <property type="match status" value="1"/>
</dbReference>
<name>A0AAN9JPH0_CLITE</name>
<evidence type="ECO:0000313" key="2">
    <source>
        <dbReference type="EMBL" id="KAK7301588.1"/>
    </source>
</evidence>
<dbReference type="EMBL" id="JAYKXN010000003">
    <property type="protein sequence ID" value="KAK7301588.1"/>
    <property type="molecule type" value="Genomic_DNA"/>
</dbReference>
<proteinExistence type="predicted"/>
<reference evidence="2 3" key="1">
    <citation type="submission" date="2024-01" db="EMBL/GenBank/DDBJ databases">
        <title>The genomes of 5 underutilized Papilionoideae crops provide insights into root nodulation and disease resistance.</title>
        <authorList>
            <person name="Yuan L."/>
        </authorList>
    </citation>
    <scope>NUCLEOTIDE SEQUENCE [LARGE SCALE GENOMIC DNA]</scope>
    <source>
        <strain evidence="2">LY-2023</strain>
        <tissue evidence="2">Leaf</tissue>
    </source>
</reference>
<dbReference type="AlphaFoldDB" id="A0AAN9JPH0"/>